<dbReference type="Gene3D" id="3.40.50.80">
    <property type="entry name" value="Nucleotide-binding domain of ferredoxin-NADP reductase (FNR) module"/>
    <property type="match status" value="1"/>
</dbReference>
<dbReference type="SUPFAM" id="SSF51971">
    <property type="entry name" value="Nucleotide-binding domain"/>
    <property type="match status" value="1"/>
</dbReference>
<dbReference type="PANTHER" id="PTHR43513:SF3">
    <property type="entry name" value="DIHYDROOROTATE DEHYDROGENASE B (NAD(+)), ELECTRON TRANSFER SUBUNIT-RELATED"/>
    <property type="match status" value="1"/>
</dbReference>
<keyword evidence="3" id="KW-1185">Reference proteome</keyword>
<dbReference type="RefSeq" id="WP_014413794.1">
    <property type="nucleotide sequence ID" value="NC_017059.1"/>
</dbReference>
<dbReference type="SUPFAM" id="SSF63380">
    <property type="entry name" value="Riboflavin synthase domain-like"/>
    <property type="match status" value="1"/>
</dbReference>
<feature type="domain" description="FAD/NAD(P)-binding" evidence="1">
    <location>
        <begin position="388"/>
        <end position="762"/>
    </location>
</feature>
<dbReference type="PATRIC" id="fig|1150469.3.peg.620"/>
<dbReference type="HOGENOM" id="CLU_006653_0_0_5"/>
<dbReference type="Gene3D" id="2.40.30.10">
    <property type="entry name" value="Translation factors"/>
    <property type="match status" value="1"/>
</dbReference>
<dbReference type="Gene3D" id="1.10.1060.10">
    <property type="entry name" value="Alpha-helical ferredoxin"/>
    <property type="match status" value="1"/>
</dbReference>
<proteinExistence type="predicted"/>
<dbReference type="AlphaFoldDB" id="H6SPN4"/>
<dbReference type="InterPro" id="IPR050353">
    <property type="entry name" value="PyrK_electron_transfer"/>
</dbReference>
<evidence type="ECO:0000313" key="2">
    <source>
        <dbReference type="EMBL" id="CCG07154.1"/>
    </source>
</evidence>
<dbReference type="OrthoDB" id="9803192at2"/>
<dbReference type="KEGG" id="rpm:RSPPHO_00528"/>
<evidence type="ECO:0000259" key="1">
    <source>
        <dbReference type="Pfam" id="PF07992"/>
    </source>
</evidence>
<protein>
    <recommendedName>
        <fullName evidence="1">FAD/NAD(P)-binding domain-containing protein</fullName>
    </recommendedName>
</protein>
<name>H6SPN4_PARPM</name>
<dbReference type="SUPFAM" id="SSF52343">
    <property type="entry name" value="Ferredoxin reductase-like, C-terminal NADP-linked domain"/>
    <property type="match status" value="1"/>
</dbReference>
<dbReference type="CDD" id="cd06192">
    <property type="entry name" value="DHOD_e_trans_like"/>
    <property type="match status" value="1"/>
</dbReference>
<dbReference type="Gene3D" id="3.50.50.60">
    <property type="entry name" value="FAD/NAD(P)-binding domain"/>
    <property type="match status" value="2"/>
</dbReference>
<dbReference type="InterPro" id="IPR023753">
    <property type="entry name" value="FAD/NAD-binding_dom"/>
</dbReference>
<dbReference type="PANTHER" id="PTHR43513">
    <property type="entry name" value="DIHYDROOROTATE DEHYDROGENASE B (NAD(+)), ELECTRON TRANSFER SUBUNIT"/>
    <property type="match status" value="1"/>
</dbReference>
<sequence>MTHPFPSLETPLALGFTVADLYTDDGLARADAAFLDTLSDTAPDLAQALRTARAAPDSLEPKALSALMLALAPYVDDFLGRLFKISEALAAAAERHHALAPLYACKRSFVQRIAIKRIREAEARLENPASLEAALAPLIGAPLDDERAFARAVLRWLDNDKAHSEALDLATHFAAWAAETPEGQARFAGGVLFRLPRQHDMERLVPTHEVVEDGVCRQRLPEAQLRNRDGFALTDTGCDLAHGLYETSYCLSCHHTGHDSCSHGMPDRKTGGIAVNALGREMLGCPLSMRISEMNEAKGQGHVIGALALIVVDNPLCAGTGHRICNDCMVSCVYQNQARDPVNIPEVETRVLKDVLDLPWGFEMYSLLTRWNPLNLERPLPRPASGRTVLVAGLGPAGYTLAHHLLNDGHTVVAIDGLKIEPLDPHLSGVDSLGRRVPFRAIERWAEFYEPLDRRVMGGFGGVAEYGITVRWDKNFLTIIRLLLERRARFTMVGGVRLGGTLTPEDAFALGFDHVALCLGAGRPTIVPMKNGLARGVRQASDFLMALQLTGAGRRDSVANLQVRLPVAVIGGGLTAIDACTEALAYYPIQVEKFLARYEILVAERGEASVRASWSEEEREIAEEFLVHARALRAERVNARRQGRPPRLRSMVQSWGGATLYYRRRLLDAPAYRNNHEEIQKAFEEGIAVAERLTPEEVELDRFGHAAFLRLRHVNTRKEHIVPARTVIVAAGTVPNTVLAREPGGSTLTLDGKYFQAVDETGTKVQPEPRPKPAEAQVLTRINPDGTAISFFGDQHPSYAGNVVAAMASARQGYGVISRLLAQRPAGEDKGPALQALVIDQFRPTVHALVRHTPTIIELVVRAPAAARRFEPGQFYRLQNFERFAHRIDDTTLAMEGVALTGAWVDKEAGLLSMIVLEMGGSSDLVAHLAPGEPVVVMGPTGAPTTLPKHETVLLAGGGLGNAVLFSIGRALRARDNKVLYFAGYKGLHDRYRLDDLHAAADVVVWCCDQAPGFVPERPQDLSFVGTIVDAMVAYGDGRLGAQPLPLGDVSRILAIGSDRMMQAVTKARHTVLAPFLREGHIAIGSINSPMQCMMKEICGQCLQPQVDPVTGETVIVFTCFNQDQPLDKVDFAALAQRLGQNSVPEKLTRQWIDRCLKRLGKRVEA</sequence>
<reference evidence="2 3" key="1">
    <citation type="submission" date="2012-02" db="EMBL/GenBank/DDBJ databases">
        <title>Shotgun genome sequence of Phaeospirillum photometricum DSM 122.</title>
        <authorList>
            <person name="Duquesne K."/>
            <person name="Sturgis J."/>
        </authorList>
    </citation>
    <scope>NUCLEOTIDE SEQUENCE [LARGE SCALE GENOMIC DNA]</scope>
    <source>
        <strain evidence="3">DSM122</strain>
    </source>
</reference>
<dbReference type="GO" id="GO:0016491">
    <property type="term" value="F:oxidoreductase activity"/>
    <property type="evidence" value="ECO:0007669"/>
    <property type="project" value="InterPro"/>
</dbReference>
<dbReference type="Proteomes" id="UP000033220">
    <property type="component" value="Chromosome DSM 122"/>
</dbReference>
<organism evidence="2 3">
    <name type="scientific">Pararhodospirillum photometricum DSM 122</name>
    <dbReference type="NCBI Taxonomy" id="1150469"/>
    <lineage>
        <taxon>Bacteria</taxon>
        <taxon>Pseudomonadati</taxon>
        <taxon>Pseudomonadota</taxon>
        <taxon>Alphaproteobacteria</taxon>
        <taxon>Rhodospirillales</taxon>
        <taxon>Rhodospirillaceae</taxon>
        <taxon>Pararhodospirillum</taxon>
    </lineage>
</organism>
<dbReference type="eggNOG" id="COG0493">
    <property type="taxonomic scope" value="Bacteria"/>
</dbReference>
<dbReference type="STRING" id="1150469.RSPPHO_00528"/>
<dbReference type="InterPro" id="IPR009051">
    <property type="entry name" value="Helical_ferredxn"/>
</dbReference>
<dbReference type="EMBL" id="HE663493">
    <property type="protein sequence ID" value="CCG07154.1"/>
    <property type="molecule type" value="Genomic_DNA"/>
</dbReference>
<gene>
    <name evidence="2" type="ORF">RSPPHO_00528</name>
</gene>
<dbReference type="InterPro" id="IPR039261">
    <property type="entry name" value="FNR_nucleotide-bd"/>
</dbReference>
<dbReference type="eggNOG" id="COG0543">
    <property type="taxonomic scope" value="Bacteria"/>
</dbReference>
<accession>H6SPN4</accession>
<dbReference type="GO" id="GO:0051536">
    <property type="term" value="F:iron-sulfur cluster binding"/>
    <property type="evidence" value="ECO:0007669"/>
    <property type="project" value="InterPro"/>
</dbReference>
<dbReference type="Pfam" id="PF07992">
    <property type="entry name" value="Pyr_redox_2"/>
    <property type="match status" value="1"/>
</dbReference>
<evidence type="ECO:0000313" key="3">
    <source>
        <dbReference type="Proteomes" id="UP000033220"/>
    </source>
</evidence>
<dbReference type="InterPro" id="IPR017938">
    <property type="entry name" value="Riboflavin_synthase-like_b-brl"/>
</dbReference>
<dbReference type="InterPro" id="IPR036188">
    <property type="entry name" value="FAD/NAD-bd_sf"/>
</dbReference>